<evidence type="ECO:0000313" key="2">
    <source>
        <dbReference type="EMBL" id="PSR22352.1"/>
    </source>
</evidence>
<evidence type="ECO:0000256" key="1">
    <source>
        <dbReference type="SAM" id="MobiDB-lite"/>
    </source>
</evidence>
<feature type="compositionally biased region" description="Basic and acidic residues" evidence="1">
    <location>
        <begin position="16"/>
        <end position="29"/>
    </location>
</feature>
<dbReference type="AlphaFoldDB" id="A0A2T2WJE4"/>
<feature type="region of interest" description="Disordered" evidence="1">
    <location>
        <begin position="1"/>
        <end position="29"/>
    </location>
</feature>
<gene>
    <name evidence="2" type="ORF">C7B45_06975</name>
</gene>
<name>A0A2T2WJE4_9FIRM</name>
<proteinExistence type="predicted"/>
<reference evidence="2 3" key="1">
    <citation type="journal article" date="2014" name="BMC Genomics">
        <title>Comparison of environmental and isolate Sulfobacillus genomes reveals diverse carbon, sulfur, nitrogen, and hydrogen metabolisms.</title>
        <authorList>
            <person name="Justice N.B."/>
            <person name="Norman A."/>
            <person name="Brown C.T."/>
            <person name="Singh A."/>
            <person name="Thomas B.C."/>
            <person name="Banfield J.F."/>
        </authorList>
    </citation>
    <scope>NUCLEOTIDE SEQUENCE [LARGE SCALE GENOMIC DNA]</scope>
    <source>
        <strain evidence="2">AMDSBA3</strain>
    </source>
</reference>
<sequence length="67" mass="7673">MLGRAVGDWLFTPSGTREDSEDAAHGEAKEDERYDYAKHRLDDRNAWTLGEFDDAAWLTFMGHKIIS</sequence>
<protein>
    <submittedName>
        <fullName evidence="2">Uncharacterized protein</fullName>
    </submittedName>
</protein>
<evidence type="ECO:0000313" key="3">
    <source>
        <dbReference type="Proteomes" id="UP000241848"/>
    </source>
</evidence>
<dbReference type="EMBL" id="PXYV01000018">
    <property type="protein sequence ID" value="PSR22352.1"/>
    <property type="molecule type" value="Genomic_DNA"/>
</dbReference>
<accession>A0A2T2WJE4</accession>
<dbReference type="Proteomes" id="UP000241848">
    <property type="component" value="Unassembled WGS sequence"/>
</dbReference>
<comment type="caution">
    <text evidence="2">The sequence shown here is derived from an EMBL/GenBank/DDBJ whole genome shotgun (WGS) entry which is preliminary data.</text>
</comment>
<organism evidence="2 3">
    <name type="scientific">Sulfobacillus acidophilus</name>
    <dbReference type="NCBI Taxonomy" id="53633"/>
    <lineage>
        <taxon>Bacteria</taxon>
        <taxon>Bacillati</taxon>
        <taxon>Bacillota</taxon>
        <taxon>Clostridia</taxon>
        <taxon>Eubacteriales</taxon>
        <taxon>Clostridiales Family XVII. Incertae Sedis</taxon>
        <taxon>Sulfobacillus</taxon>
    </lineage>
</organism>